<protein>
    <recommendedName>
        <fullName evidence="3">Ribosome maturation factor RimP</fullName>
    </recommendedName>
</protein>
<comment type="function">
    <text evidence="3">Required for maturation of 30S ribosomal subunits.</text>
</comment>
<proteinExistence type="inferred from homology"/>
<comment type="caution">
    <text evidence="6">The sequence shown here is derived from an EMBL/GenBank/DDBJ whole genome shotgun (WGS) entry which is preliminary data.</text>
</comment>
<dbReference type="SUPFAM" id="SSF75420">
    <property type="entry name" value="YhbC-like, N-terminal domain"/>
    <property type="match status" value="1"/>
</dbReference>
<dbReference type="EMBL" id="JBBNGS010000014">
    <property type="protein sequence ID" value="MEQ2638239.1"/>
    <property type="molecule type" value="Genomic_DNA"/>
</dbReference>
<keyword evidence="1 3" id="KW-0963">Cytoplasm</keyword>
<dbReference type="InterPro" id="IPR028989">
    <property type="entry name" value="RimP_N"/>
</dbReference>
<dbReference type="PANTHER" id="PTHR33867:SF1">
    <property type="entry name" value="RIBOSOME MATURATION FACTOR RIMP"/>
    <property type="match status" value="1"/>
</dbReference>
<comment type="subcellular location">
    <subcellularLocation>
        <location evidence="3">Cytoplasm</location>
    </subcellularLocation>
</comment>
<comment type="similarity">
    <text evidence="3">Belongs to the RimP family.</text>
</comment>
<reference evidence="6 7" key="1">
    <citation type="submission" date="2024-04" db="EMBL/GenBank/DDBJ databases">
        <title>Human intestinal bacterial collection.</title>
        <authorList>
            <person name="Pauvert C."/>
            <person name="Hitch T.C.A."/>
            <person name="Clavel T."/>
        </authorList>
    </citation>
    <scope>NUCLEOTIDE SEQUENCE [LARGE SCALE GENOMIC DNA]</scope>
    <source>
        <strain evidence="6 7">CLA-AA-H197</strain>
    </source>
</reference>
<dbReference type="HAMAP" id="MF_01077">
    <property type="entry name" value="RimP"/>
    <property type="match status" value="1"/>
</dbReference>
<evidence type="ECO:0000313" key="7">
    <source>
        <dbReference type="Proteomes" id="UP001478817"/>
    </source>
</evidence>
<keyword evidence="7" id="KW-1185">Reference proteome</keyword>
<gene>
    <name evidence="3 6" type="primary">rimP</name>
    <name evidence="6" type="ORF">AAAT05_07795</name>
</gene>
<dbReference type="PANTHER" id="PTHR33867">
    <property type="entry name" value="RIBOSOME MATURATION FACTOR RIMP"/>
    <property type="match status" value="1"/>
</dbReference>
<dbReference type="Gene3D" id="3.30.300.70">
    <property type="entry name" value="RimP-like superfamily, N-terminal"/>
    <property type="match status" value="1"/>
</dbReference>
<keyword evidence="2 3" id="KW-0690">Ribosome biogenesis</keyword>
<evidence type="ECO:0000259" key="5">
    <source>
        <dbReference type="Pfam" id="PF17384"/>
    </source>
</evidence>
<dbReference type="Gene3D" id="2.30.30.180">
    <property type="entry name" value="Ribosome maturation factor RimP, C-terminal domain"/>
    <property type="match status" value="1"/>
</dbReference>
<dbReference type="InterPro" id="IPR028998">
    <property type="entry name" value="RimP_C"/>
</dbReference>
<dbReference type="Pfam" id="PF02576">
    <property type="entry name" value="RimP_N"/>
    <property type="match status" value="1"/>
</dbReference>
<dbReference type="RefSeq" id="WP_349182888.1">
    <property type="nucleotide sequence ID" value="NZ_JBBNGS010000014.1"/>
</dbReference>
<dbReference type="InterPro" id="IPR036847">
    <property type="entry name" value="RimP_C_sf"/>
</dbReference>
<feature type="domain" description="Ribosome maturation factor RimP C-terminal" evidence="5">
    <location>
        <begin position="92"/>
        <end position="156"/>
    </location>
</feature>
<dbReference type="InterPro" id="IPR003728">
    <property type="entry name" value="Ribosome_maturation_RimP"/>
</dbReference>
<evidence type="ECO:0000256" key="3">
    <source>
        <dbReference type="HAMAP-Rule" id="MF_01077"/>
    </source>
</evidence>
<dbReference type="InterPro" id="IPR035956">
    <property type="entry name" value="RimP_N_sf"/>
</dbReference>
<dbReference type="SUPFAM" id="SSF74942">
    <property type="entry name" value="YhbC-like, C-terminal domain"/>
    <property type="match status" value="1"/>
</dbReference>
<accession>A0ABV1IHV2</accession>
<evidence type="ECO:0000256" key="1">
    <source>
        <dbReference type="ARBA" id="ARBA00022490"/>
    </source>
</evidence>
<evidence type="ECO:0000313" key="6">
    <source>
        <dbReference type="EMBL" id="MEQ2638239.1"/>
    </source>
</evidence>
<dbReference type="Pfam" id="PF17384">
    <property type="entry name" value="DUF150_C"/>
    <property type="match status" value="1"/>
</dbReference>
<organism evidence="6 7">
    <name type="scientific">Paratractidigestivibacter faecalis</name>
    <dbReference type="NCBI Taxonomy" id="2292441"/>
    <lineage>
        <taxon>Bacteria</taxon>
        <taxon>Bacillati</taxon>
        <taxon>Actinomycetota</taxon>
        <taxon>Coriobacteriia</taxon>
        <taxon>Coriobacteriales</taxon>
        <taxon>Atopobiaceae</taxon>
        <taxon>Paratractidigestivibacter</taxon>
    </lineage>
</organism>
<feature type="domain" description="Ribosome maturation factor RimP N-terminal" evidence="4">
    <location>
        <begin position="19"/>
        <end position="89"/>
    </location>
</feature>
<dbReference type="Proteomes" id="UP001478817">
    <property type="component" value="Unassembled WGS sequence"/>
</dbReference>
<dbReference type="CDD" id="cd01734">
    <property type="entry name" value="YlxS_C"/>
    <property type="match status" value="1"/>
</dbReference>
<evidence type="ECO:0000256" key="2">
    <source>
        <dbReference type="ARBA" id="ARBA00022517"/>
    </source>
</evidence>
<name>A0ABV1IHV2_9ACTN</name>
<evidence type="ECO:0000259" key="4">
    <source>
        <dbReference type="Pfam" id="PF02576"/>
    </source>
</evidence>
<sequence>MPKEGAEKGIIAALEAKGAEHGIDIVDVEVVGATKNPCVRVRIDHADEQAPTITLDEVTAETGWISDAIDELDPFPAAFTLEVSSPGLDRPLRRERDFVRFAGSDVSLSTTATEGRRKFSGRLEGVEGGRVVLTCDAERVEVPLDEVKKCKVRPDFSNSGK</sequence>